<dbReference type="RefSeq" id="WP_229157180.1">
    <property type="nucleotide sequence ID" value="NZ_JAJEWP010000001.1"/>
</dbReference>
<dbReference type="SUPFAM" id="SSF56281">
    <property type="entry name" value="Metallo-hydrolase/oxidoreductase"/>
    <property type="match status" value="1"/>
</dbReference>
<keyword evidence="1" id="KW-0732">Signal</keyword>
<feature type="domain" description="Metallo-beta-lactamase" evidence="2">
    <location>
        <begin position="42"/>
        <end position="183"/>
    </location>
</feature>
<evidence type="ECO:0000313" key="3">
    <source>
        <dbReference type="EMBL" id="MCC2615273.1"/>
    </source>
</evidence>
<feature type="chain" id="PRO_5047292111" evidence="1">
    <location>
        <begin position="18"/>
        <end position="262"/>
    </location>
</feature>
<comment type="caution">
    <text evidence="3">The sequence shown here is derived from an EMBL/GenBank/DDBJ whole genome shotgun (WGS) entry which is preliminary data.</text>
</comment>
<organism evidence="3 4">
    <name type="scientific">Fluctibacter halophilus</name>
    <dbReference type="NCBI Taxonomy" id="226011"/>
    <lineage>
        <taxon>Bacteria</taxon>
        <taxon>Pseudomonadati</taxon>
        <taxon>Pseudomonadota</taxon>
        <taxon>Gammaproteobacteria</taxon>
        <taxon>Alteromonadales</taxon>
        <taxon>Alteromonadaceae</taxon>
        <taxon>Fluctibacter</taxon>
    </lineage>
</organism>
<dbReference type="InterPro" id="IPR001279">
    <property type="entry name" value="Metallo-B-lactamas"/>
</dbReference>
<evidence type="ECO:0000256" key="1">
    <source>
        <dbReference type="SAM" id="SignalP"/>
    </source>
</evidence>
<dbReference type="Pfam" id="PF00753">
    <property type="entry name" value="Lactamase_B"/>
    <property type="match status" value="1"/>
</dbReference>
<accession>A0ABS8G4A9</accession>
<dbReference type="EMBL" id="JAJEWP010000001">
    <property type="protein sequence ID" value="MCC2615273.1"/>
    <property type="molecule type" value="Genomic_DNA"/>
</dbReference>
<proteinExistence type="predicted"/>
<keyword evidence="4" id="KW-1185">Reference proteome</keyword>
<evidence type="ECO:0000259" key="2">
    <source>
        <dbReference type="SMART" id="SM00849"/>
    </source>
</evidence>
<feature type="signal peptide" evidence="1">
    <location>
        <begin position="1"/>
        <end position="17"/>
    </location>
</feature>
<gene>
    <name evidence="3" type="ORF">LJ739_03345</name>
</gene>
<dbReference type="SMART" id="SM00849">
    <property type="entry name" value="Lactamase_B"/>
    <property type="match status" value="1"/>
</dbReference>
<sequence>MKWTVVGLMMFSQVTLAQQWPAFMQQKSSRGELFVLAAKPNGTNIGVIRTEQGIVLIDPVVPTQHQSAFVSALKRRWPHLPLIVLNTHGHNDHSGGNAFFTAQGARIMTDVDGINALQSITVHSHSANDRVFYHRASNTVFVGDVYDSSWHPSFYAGRRAGFQAAISAILALGDANTRIVPGHGQPGDKAGLQRFHDDTVAWIDTVARLHAQGLSAEAMLQHPQINARLAAFNQQIAPATIPATAVPRFLQRTLSTLQGNSQ</sequence>
<reference evidence="3 4" key="1">
    <citation type="submission" date="2021-10" db="EMBL/GenBank/DDBJ databases">
        <title>Draft genome of Aestuariibacter halophilus JC2043.</title>
        <authorList>
            <person name="Emsley S.A."/>
            <person name="Pfannmuller K.M."/>
            <person name="Ushijima B."/>
            <person name="Saw J.H."/>
            <person name="Videau P."/>
        </authorList>
    </citation>
    <scope>NUCLEOTIDE SEQUENCE [LARGE SCALE GENOMIC DNA]</scope>
    <source>
        <strain evidence="3 4">JC2043</strain>
    </source>
</reference>
<dbReference type="Gene3D" id="3.60.15.10">
    <property type="entry name" value="Ribonuclease Z/Hydroxyacylglutathione hydrolase-like"/>
    <property type="match status" value="2"/>
</dbReference>
<dbReference type="InterPro" id="IPR050855">
    <property type="entry name" value="NDM-1-like"/>
</dbReference>
<name>A0ABS8G4A9_9ALTE</name>
<protein>
    <submittedName>
        <fullName evidence="3">MBL fold metallo-hydrolase</fullName>
    </submittedName>
</protein>
<dbReference type="Proteomes" id="UP001520878">
    <property type="component" value="Unassembled WGS sequence"/>
</dbReference>
<dbReference type="PANTHER" id="PTHR42951">
    <property type="entry name" value="METALLO-BETA-LACTAMASE DOMAIN-CONTAINING"/>
    <property type="match status" value="1"/>
</dbReference>
<evidence type="ECO:0000313" key="4">
    <source>
        <dbReference type="Proteomes" id="UP001520878"/>
    </source>
</evidence>
<dbReference type="InterPro" id="IPR036866">
    <property type="entry name" value="RibonucZ/Hydroxyglut_hydro"/>
</dbReference>